<keyword evidence="3" id="KW-1185">Reference proteome</keyword>
<evidence type="ECO:0000313" key="2">
    <source>
        <dbReference type="EMBL" id="CAJ1941962.1"/>
    </source>
</evidence>
<feature type="compositionally biased region" description="Polar residues" evidence="1">
    <location>
        <begin position="256"/>
        <end position="279"/>
    </location>
</feature>
<dbReference type="Proteomes" id="UP001189624">
    <property type="component" value="Chromosome 3"/>
</dbReference>
<dbReference type="AlphaFoldDB" id="A0AA86S530"/>
<dbReference type="InterPro" id="IPR040378">
    <property type="entry name" value="BASL"/>
</dbReference>
<evidence type="ECO:0000313" key="3">
    <source>
        <dbReference type="Proteomes" id="UP001189624"/>
    </source>
</evidence>
<feature type="compositionally biased region" description="Basic and acidic residues" evidence="1">
    <location>
        <begin position="282"/>
        <end position="294"/>
    </location>
</feature>
<organism evidence="2 3">
    <name type="scientific">Sphenostylis stenocarpa</name>
    <dbReference type="NCBI Taxonomy" id="92480"/>
    <lineage>
        <taxon>Eukaryota</taxon>
        <taxon>Viridiplantae</taxon>
        <taxon>Streptophyta</taxon>
        <taxon>Embryophyta</taxon>
        <taxon>Tracheophyta</taxon>
        <taxon>Spermatophyta</taxon>
        <taxon>Magnoliopsida</taxon>
        <taxon>eudicotyledons</taxon>
        <taxon>Gunneridae</taxon>
        <taxon>Pentapetalae</taxon>
        <taxon>rosids</taxon>
        <taxon>fabids</taxon>
        <taxon>Fabales</taxon>
        <taxon>Fabaceae</taxon>
        <taxon>Papilionoideae</taxon>
        <taxon>50 kb inversion clade</taxon>
        <taxon>NPAAA clade</taxon>
        <taxon>indigoferoid/millettioid clade</taxon>
        <taxon>Phaseoleae</taxon>
        <taxon>Sphenostylis</taxon>
    </lineage>
</organism>
<feature type="region of interest" description="Disordered" evidence="1">
    <location>
        <begin position="17"/>
        <end position="68"/>
    </location>
</feature>
<sequence length="337" mass="37485">MGSVDFTTTIKLDLQNDDEAQVRDSVDSASHSPKEIQSLGMLHHDMESVKKSHNSPIHDSIEETDSLEDSEDLYMDKSVTEFEPELVICHKETSYNTIKDICVDEGVTTRDNIFFGRKVDENIHRTYSSRSSENKESVKENVGINLLNPPVKDESDQSKDLMQLDKDATRKLADNVYKEILVAEDNVLLQELDTEKPRTSDEIEHVHAKVDSEPDFHSQPDKSKNVIEDHTVFSSPTLESKTEILGSTSFLQENGNMANQFDHSDPGSSQFSDCHSGQTEDADVKSDDQGEKNQVHQRLGESSSSSLGYLGPLPYCGSISLRSDSSTASSGSFAFPM</sequence>
<dbReference type="PANTHER" id="PTHR33914">
    <property type="entry name" value="18S PRE-RIBOSOMAL ASSEMBLY PROTEIN GAR2-LIKE PROTEIN"/>
    <property type="match status" value="1"/>
</dbReference>
<dbReference type="GO" id="GO:0009786">
    <property type="term" value="P:regulation of asymmetric cell division"/>
    <property type="evidence" value="ECO:0007669"/>
    <property type="project" value="InterPro"/>
</dbReference>
<feature type="region of interest" description="Disordered" evidence="1">
    <location>
        <begin position="207"/>
        <end position="227"/>
    </location>
</feature>
<name>A0AA86S530_9FABA</name>
<accession>A0AA86S530</accession>
<evidence type="ECO:0000256" key="1">
    <source>
        <dbReference type="SAM" id="MobiDB-lite"/>
    </source>
</evidence>
<proteinExistence type="predicted"/>
<gene>
    <name evidence="2" type="ORF">AYBTSS11_LOCUS10585</name>
</gene>
<protein>
    <submittedName>
        <fullName evidence="2">Uncharacterized protein</fullName>
    </submittedName>
</protein>
<feature type="region of interest" description="Disordered" evidence="1">
    <location>
        <begin position="128"/>
        <end position="159"/>
    </location>
</feature>
<reference evidence="2" key="1">
    <citation type="submission" date="2023-10" db="EMBL/GenBank/DDBJ databases">
        <authorList>
            <person name="Domelevo Entfellner J.-B."/>
        </authorList>
    </citation>
    <scope>NUCLEOTIDE SEQUENCE</scope>
</reference>
<dbReference type="Gramene" id="rna-AYBTSS11_LOCUS10585">
    <property type="protein sequence ID" value="CAJ1941962.1"/>
    <property type="gene ID" value="gene-AYBTSS11_LOCUS10585"/>
</dbReference>
<feature type="region of interest" description="Disordered" evidence="1">
    <location>
        <begin position="256"/>
        <end position="310"/>
    </location>
</feature>
<dbReference type="EMBL" id="OY731400">
    <property type="protein sequence ID" value="CAJ1941962.1"/>
    <property type="molecule type" value="Genomic_DNA"/>
</dbReference>
<dbReference type="PANTHER" id="PTHR33914:SF2">
    <property type="entry name" value="OS02G0582100 PROTEIN"/>
    <property type="match status" value="1"/>
</dbReference>